<name>A0AC61RMQ6_9BACT</name>
<comment type="caution">
    <text evidence="1">The sequence shown here is derived from an EMBL/GenBank/DDBJ whole genome shotgun (WGS) entry which is preliminary data.</text>
</comment>
<accession>A0AC61RMQ6</accession>
<protein>
    <submittedName>
        <fullName evidence="1">Uncharacterized protein</fullName>
    </submittedName>
</protein>
<evidence type="ECO:0000313" key="2">
    <source>
        <dbReference type="Proteomes" id="UP000306319"/>
    </source>
</evidence>
<reference evidence="1" key="1">
    <citation type="submission" date="2019-04" db="EMBL/GenBank/DDBJ databases">
        <title>Microbes associate with the intestines of laboratory mice.</title>
        <authorList>
            <person name="Navarre W."/>
            <person name="Wong E."/>
            <person name="Huang K."/>
            <person name="Tropini C."/>
            <person name="Ng K."/>
            <person name="Yu B."/>
        </authorList>
    </citation>
    <scope>NUCLEOTIDE SEQUENCE</scope>
    <source>
        <strain evidence="1">NM04_E33</strain>
    </source>
</reference>
<dbReference type="EMBL" id="SRYB01000003">
    <property type="protein sequence ID" value="TGY80314.1"/>
    <property type="molecule type" value="Genomic_DNA"/>
</dbReference>
<sequence length="123" mass="14570">MKFWNYIGEFLLFRWLFDKRNRNNNIGNAHSVDASRYSDWSYAEGDNFSPVDYLHTVGPSYRGADIYDEEDDALDDYDPTDSDDYQSDGSTKTYGHYSDYGYSQSYDDFHEEQDNYDMIDDDF</sequence>
<organism evidence="1 2">
    <name type="scientific">Lepagella muris</name>
    <dbReference type="NCBI Taxonomy" id="3032870"/>
    <lineage>
        <taxon>Bacteria</taxon>
        <taxon>Pseudomonadati</taxon>
        <taxon>Bacteroidota</taxon>
        <taxon>Bacteroidia</taxon>
        <taxon>Bacteroidales</taxon>
        <taxon>Muribaculaceae</taxon>
        <taxon>Lepagella</taxon>
    </lineage>
</organism>
<evidence type="ECO:0000313" key="1">
    <source>
        <dbReference type="EMBL" id="TGY80314.1"/>
    </source>
</evidence>
<dbReference type="Proteomes" id="UP000306319">
    <property type="component" value="Unassembled WGS sequence"/>
</dbReference>
<keyword evidence="2" id="KW-1185">Reference proteome</keyword>
<gene>
    <name evidence="1" type="ORF">E5331_03505</name>
</gene>
<proteinExistence type="predicted"/>